<evidence type="ECO:0000256" key="1">
    <source>
        <dbReference type="SAM" id="Phobius"/>
    </source>
</evidence>
<organism evidence="2 3">
    <name type="scientific">Holothuria leucospilota</name>
    <name type="common">Black long sea cucumber</name>
    <name type="synonym">Mertensiothuria leucospilota</name>
    <dbReference type="NCBI Taxonomy" id="206669"/>
    <lineage>
        <taxon>Eukaryota</taxon>
        <taxon>Metazoa</taxon>
        <taxon>Echinodermata</taxon>
        <taxon>Eleutherozoa</taxon>
        <taxon>Echinozoa</taxon>
        <taxon>Holothuroidea</taxon>
        <taxon>Aspidochirotacea</taxon>
        <taxon>Aspidochirotida</taxon>
        <taxon>Holothuriidae</taxon>
        <taxon>Holothuria</taxon>
    </lineage>
</organism>
<accession>A0A9Q1C4K6</accession>
<proteinExistence type="predicted"/>
<dbReference type="Proteomes" id="UP001152320">
    <property type="component" value="Chromosome 7"/>
</dbReference>
<dbReference type="AlphaFoldDB" id="A0A9Q1C4K6"/>
<feature type="transmembrane region" description="Helical" evidence="1">
    <location>
        <begin position="21"/>
        <end position="41"/>
    </location>
</feature>
<keyword evidence="1" id="KW-1133">Transmembrane helix</keyword>
<keyword evidence="3" id="KW-1185">Reference proteome</keyword>
<evidence type="ECO:0000313" key="2">
    <source>
        <dbReference type="EMBL" id="KAJ8038272.1"/>
    </source>
</evidence>
<reference evidence="2" key="1">
    <citation type="submission" date="2021-10" db="EMBL/GenBank/DDBJ databases">
        <title>Tropical sea cucumber genome reveals ecological adaptation and Cuvierian tubules defense mechanism.</title>
        <authorList>
            <person name="Chen T."/>
        </authorList>
    </citation>
    <scope>NUCLEOTIDE SEQUENCE</scope>
    <source>
        <strain evidence="2">Nanhai2018</strain>
        <tissue evidence="2">Muscle</tissue>
    </source>
</reference>
<dbReference type="EMBL" id="JAIZAY010000007">
    <property type="protein sequence ID" value="KAJ8038272.1"/>
    <property type="molecule type" value="Genomic_DNA"/>
</dbReference>
<keyword evidence="1" id="KW-0812">Transmembrane</keyword>
<gene>
    <name evidence="2" type="ORF">HOLleu_15649</name>
</gene>
<comment type="caution">
    <text evidence="2">The sequence shown here is derived from an EMBL/GenBank/DDBJ whole genome shotgun (WGS) entry which is preliminary data.</text>
</comment>
<keyword evidence="1" id="KW-0472">Membrane</keyword>
<protein>
    <submittedName>
        <fullName evidence="2">Uncharacterized protein</fullName>
    </submittedName>
</protein>
<evidence type="ECO:0000313" key="3">
    <source>
        <dbReference type="Proteomes" id="UP001152320"/>
    </source>
</evidence>
<name>A0A9Q1C4K6_HOLLE</name>
<sequence length="91" mass="10134">MRRSYRYDTTRSRVVLQAIEYEVHAASYVVTASAAGLAYTFSLKSDRYLTFVTPRKIESLKTSVAVLGTLFPLFPTPAPTGYTADTHVHTT</sequence>